<gene>
    <name evidence="2" type="ORF">Poly59_40590</name>
</gene>
<protein>
    <recommendedName>
        <fullName evidence="1">Abortive infection protein-like C-terminal domain-containing protein</fullName>
    </recommendedName>
</protein>
<evidence type="ECO:0000313" key="2">
    <source>
        <dbReference type="EMBL" id="TWU49444.1"/>
    </source>
</evidence>
<name>A0A5C6EM71_9BACT</name>
<reference evidence="2 3" key="1">
    <citation type="submission" date="2019-02" db="EMBL/GenBank/DDBJ databases">
        <title>Deep-cultivation of Planctomycetes and their phenomic and genomic characterization uncovers novel biology.</title>
        <authorList>
            <person name="Wiegand S."/>
            <person name="Jogler M."/>
            <person name="Boedeker C."/>
            <person name="Pinto D."/>
            <person name="Vollmers J."/>
            <person name="Rivas-Marin E."/>
            <person name="Kohn T."/>
            <person name="Peeters S.H."/>
            <person name="Heuer A."/>
            <person name="Rast P."/>
            <person name="Oberbeckmann S."/>
            <person name="Bunk B."/>
            <person name="Jeske O."/>
            <person name="Meyerdierks A."/>
            <person name="Storesund J.E."/>
            <person name="Kallscheuer N."/>
            <person name="Luecker S."/>
            <person name="Lage O.M."/>
            <person name="Pohl T."/>
            <person name="Merkel B.J."/>
            <person name="Hornburger P."/>
            <person name="Mueller R.-W."/>
            <person name="Bruemmer F."/>
            <person name="Labrenz M."/>
            <person name="Spormann A.M."/>
            <person name="Op Den Camp H."/>
            <person name="Overmann J."/>
            <person name="Amann R."/>
            <person name="Jetten M.S.M."/>
            <person name="Mascher T."/>
            <person name="Medema M.H."/>
            <person name="Devos D.P."/>
            <person name="Kaster A.-K."/>
            <person name="Ovreas L."/>
            <person name="Rohde M."/>
            <person name="Galperin M.Y."/>
            <person name="Jogler C."/>
        </authorList>
    </citation>
    <scope>NUCLEOTIDE SEQUENCE [LARGE SCALE GENOMIC DNA]</scope>
    <source>
        <strain evidence="2 3">Poly59</strain>
    </source>
</reference>
<evidence type="ECO:0000313" key="3">
    <source>
        <dbReference type="Proteomes" id="UP000317977"/>
    </source>
</evidence>
<dbReference type="AlphaFoldDB" id="A0A5C6EM71"/>
<dbReference type="EMBL" id="SJPX01000004">
    <property type="protein sequence ID" value="TWU49444.1"/>
    <property type="molecule type" value="Genomic_DNA"/>
</dbReference>
<evidence type="ECO:0000259" key="1">
    <source>
        <dbReference type="Pfam" id="PF14355"/>
    </source>
</evidence>
<keyword evidence="3" id="KW-1185">Reference proteome</keyword>
<proteinExistence type="predicted"/>
<dbReference type="Pfam" id="PF14355">
    <property type="entry name" value="Abi_C"/>
    <property type="match status" value="1"/>
</dbReference>
<dbReference type="Proteomes" id="UP000317977">
    <property type="component" value="Unassembled WGS sequence"/>
</dbReference>
<dbReference type="RefSeq" id="WP_146535703.1">
    <property type="nucleotide sequence ID" value="NZ_SJPX01000004.1"/>
</dbReference>
<sequence length="287" mass="31775">MRNGDKLSERAINAIELVVSGNPTATGDVLAPYRSGPKLIDFFVDFGCNDSYGAGFPSRHVYAKDSLRSLDKDTQWKAVEAAVDPAHFLEFDGGVEPAVEYINKYLAFDGLRLVLSRNRYRMARADDSLVEVEDITLAVDPLAQEFVEEQLYKCRVKIRDEDYDGAITNARSLLEAVLSEIQVRLIAEPQKADGDLGKLFKRVQKALNLEPSRPDVADSLRQVLSGLSSIVNGIAPIRNRMSDAHARSFKPTRHHAKLAVNASHTAVDFLVETYSYQVTNGAVHPLS</sequence>
<organism evidence="2 3">
    <name type="scientific">Rubripirellula reticaptiva</name>
    <dbReference type="NCBI Taxonomy" id="2528013"/>
    <lineage>
        <taxon>Bacteria</taxon>
        <taxon>Pseudomonadati</taxon>
        <taxon>Planctomycetota</taxon>
        <taxon>Planctomycetia</taxon>
        <taxon>Pirellulales</taxon>
        <taxon>Pirellulaceae</taxon>
        <taxon>Rubripirellula</taxon>
    </lineage>
</organism>
<dbReference type="OrthoDB" id="7021751at2"/>
<accession>A0A5C6EM71</accession>
<dbReference type="InterPro" id="IPR026001">
    <property type="entry name" value="Abi-like_C"/>
</dbReference>
<comment type="caution">
    <text evidence="2">The sequence shown here is derived from an EMBL/GenBank/DDBJ whole genome shotgun (WGS) entry which is preliminary data.</text>
</comment>
<feature type="domain" description="Abortive infection protein-like C-terminal" evidence="1">
    <location>
        <begin position="198"/>
        <end position="271"/>
    </location>
</feature>